<dbReference type="GO" id="GO:0006310">
    <property type="term" value="P:DNA recombination"/>
    <property type="evidence" value="ECO:0007669"/>
    <property type="project" value="UniProtKB-UniRule"/>
</dbReference>
<feature type="domain" description="DNA replication/recombination mediator RecO N-terminal" evidence="8">
    <location>
        <begin position="1"/>
        <end position="79"/>
    </location>
</feature>
<evidence type="ECO:0000256" key="4">
    <source>
        <dbReference type="ARBA" id="ARBA00023172"/>
    </source>
</evidence>
<dbReference type="GO" id="GO:0006302">
    <property type="term" value="P:double-strand break repair"/>
    <property type="evidence" value="ECO:0007669"/>
    <property type="project" value="TreeGrafter"/>
</dbReference>
<dbReference type="OrthoDB" id="9797083at2"/>
<dbReference type="AlphaFoldDB" id="A0A2U3JYV5"/>
<dbReference type="InterPro" id="IPR022572">
    <property type="entry name" value="DNA_rep/recomb_RecO_N"/>
</dbReference>
<dbReference type="Gene3D" id="1.20.1440.120">
    <property type="entry name" value="Recombination protein O, C-terminal domain"/>
    <property type="match status" value="1"/>
</dbReference>
<keyword evidence="3 7" id="KW-0227">DNA damage</keyword>
<evidence type="ECO:0000256" key="7">
    <source>
        <dbReference type="HAMAP-Rule" id="MF_00201"/>
    </source>
</evidence>
<keyword evidence="4 7" id="KW-0233">DNA recombination</keyword>
<evidence type="ECO:0000259" key="8">
    <source>
        <dbReference type="Pfam" id="PF11967"/>
    </source>
</evidence>
<evidence type="ECO:0000256" key="2">
    <source>
        <dbReference type="ARBA" id="ARBA00021310"/>
    </source>
</evidence>
<dbReference type="Pfam" id="PF02565">
    <property type="entry name" value="RecO_C"/>
    <property type="match status" value="1"/>
</dbReference>
<dbReference type="InterPro" id="IPR012340">
    <property type="entry name" value="NA-bd_OB-fold"/>
</dbReference>
<evidence type="ECO:0000313" key="10">
    <source>
        <dbReference type="Proteomes" id="UP000238916"/>
    </source>
</evidence>
<dbReference type="InterPro" id="IPR003717">
    <property type="entry name" value="RecO"/>
</dbReference>
<dbReference type="NCBIfam" id="TIGR00613">
    <property type="entry name" value="reco"/>
    <property type="match status" value="1"/>
</dbReference>
<evidence type="ECO:0000256" key="5">
    <source>
        <dbReference type="ARBA" id="ARBA00023204"/>
    </source>
</evidence>
<dbReference type="InterPro" id="IPR042242">
    <property type="entry name" value="RecO_C"/>
</dbReference>
<accession>A0A2U3JYV5</accession>
<dbReference type="EMBL" id="OMOF01000017">
    <property type="protein sequence ID" value="SPF32614.1"/>
    <property type="molecule type" value="Genomic_DNA"/>
</dbReference>
<evidence type="ECO:0000256" key="1">
    <source>
        <dbReference type="ARBA" id="ARBA00007452"/>
    </source>
</evidence>
<evidence type="ECO:0000256" key="3">
    <source>
        <dbReference type="ARBA" id="ARBA00022763"/>
    </source>
</evidence>
<comment type="function">
    <text evidence="7">Involved in DNA repair and RecF pathway recombination.</text>
</comment>
<sequence length="261" mass="29854">MAVYHADALVIRSREFGESDRVLTLFSRELGKLQAVAKGVRKPKSRQRAGVQLFTYGDFLIHRGKTLDTVSQCSPRESFPYLWSDLDRSFSATGIAELLDISTVVAQPNSELFALTLTCLFLLEQFDPFLVLSAYALRLMMLMGYRPRLGNCTECGVDISGDRLFFSSDAGGTVCTQCRETYSGRWIRAGSVAFMRQLIRADITKIDRLRWNVWMQQEILETLRLFLEYKFERPLKAWRMGSLAWDDVGRQTKGKEGIEFE</sequence>
<dbReference type="HAMAP" id="MF_00201">
    <property type="entry name" value="RecO"/>
    <property type="match status" value="1"/>
</dbReference>
<name>A0A2U3JYV5_9FIRM</name>
<dbReference type="SUPFAM" id="SSF50249">
    <property type="entry name" value="Nucleic acid-binding proteins"/>
    <property type="match status" value="1"/>
</dbReference>
<evidence type="ECO:0000313" key="9">
    <source>
        <dbReference type="EMBL" id="SPF32614.1"/>
    </source>
</evidence>
<dbReference type="Proteomes" id="UP000238916">
    <property type="component" value="Unassembled WGS sequence"/>
</dbReference>
<keyword evidence="5 7" id="KW-0234">DNA repair</keyword>
<dbReference type="PANTHER" id="PTHR33991:SF1">
    <property type="entry name" value="DNA REPAIR PROTEIN RECO"/>
    <property type="match status" value="1"/>
</dbReference>
<dbReference type="GO" id="GO:0043590">
    <property type="term" value="C:bacterial nucleoid"/>
    <property type="evidence" value="ECO:0007669"/>
    <property type="project" value="TreeGrafter"/>
</dbReference>
<dbReference type="Pfam" id="PF11967">
    <property type="entry name" value="RecO_N"/>
    <property type="match status" value="1"/>
</dbReference>
<protein>
    <recommendedName>
        <fullName evidence="2 7">DNA repair protein RecO</fullName>
    </recommendedName>
    <alternativeName>
        <fullName evidence="6 7">Recombination protein O</fullName>
    </alternativeName>
</protein>
<dbReference type="SUPFAM" id="SSF57863">
    <property type="entry name" value="ArfGap/RecO-like zinc finger"/>
    <property type="match status" value="1"/>
</dbReference>
<gene>
    <name evidence="7 9" type="primary">recO</name>
    <name evidence="9" type="ORF">SBF1_1130004</name>
</gene>
<reference evidence="10" key="1">
    <citation type="submission" date="2018-02" db="EMBL/GenBank/DDBJ databases">
        <authorList>
            <person name="Hausmann B."/>
        </authorList>
    </citation>
    <scope>NUCLEOTIDE SEQUENCE [LARGE SCALE GENOMIC DNA]</scope>
    <source>
        <strain evidence="10">Peat soil MAG SbF1</strain>
    </source>
</reference>
<dbReference type="PANTHER" id="PTHR33991">
    <property type="entry name" value="DNA REPAIR PROTEIN RECO"/>
    <property type="match status" value="1"/>
</dbReference>
<organism evidence="9 10">
    <name type="scientific">Candidatus Desulfosporosinus infrequens</name>
    <dbReference type="NCBI Taxonomy" id="2043169"/>
    <lineage>
        <taxon>Bacteria</taxon>
        <taxon>Bacillati</taxon>
        <taxon>Bacillota</taxon>
        <taxon>Clostridia</taxon>
        <taxon>Eubacteriales</taxon>
        <taxon>Desulfitobacteriaceae</taxon>
        <taxon>Desulfosporosinus</taxon>
    </lineage>
</organism>
<proteinExistence type="inferred from homology"/>
<evidence type="ECO:0000256" key="6">
    <source>
        <dbReference type="ARBA" id="ARBA00033409"/>
    </source>
</evidence>
<dbReference type="InterPro" id="IPR037278">
    <property type="entry name" value="ARFGAP/RecO"/>
</dbReference>
<comment type="similarity">
    <text evidence="1 7">Belongs to the RecO family.</text>
</comment>
<dbReference type="Gene3D" id="2.40.50.140">
    <property type="entry name" value="Nucleic acid-binding proteins"/>
    <property type="match status" value="1"/>
</dbReference>